<sequence>MCTSTPFTRDEYDRPAMPAPALKAEPHWPHFVAADNGHCWPDQKRFHVRLPGSRAGADKWVGVSLRDAESAAEAYDCPVEVGAFVVATERAADPSREMRQFRQLIRLLEMAAEVAMDMLHYHGRLCACPLCVWLAALDDRQPGMKAAVWARVAELPAVVRPAASFLDLWVTPTPVSPARPIRLTTAACEYSTPAVAVAYPERAAATPAQVKAAPRPFLTGAK</sequence>
<dbReference type="RefSeq" id="WP_149112037.1">
    <property type="nucleotide sequence ID" value="NZ_CP042425.1"/>
</dbReference>
<gene>
    <name evidence="1" type="ORF">PX52LOC_04409</name>
</gene>
<name>A0A5C1AF45_9BACT</name>
<evidence type="ECO:0000313" key="1">
    <source>
        <dbReference type="EMBL" id="QEL17420.1"/>
    </source>
</evidence>
<accession>A0A5C1AF45</accession>
<proteinExistence type="predicted"/>
<dbReference type="AlphaFoldDB" id="A0A5C1AF45"/>
<dbReference type="Proteomes" id="UP000324974">
    <property type="component" value="Chromosome"/>
</dbReference>
<keyword evidence="2" id="KW-1185">Reference proteome</keyword>
<dbReference type="EMBL" id="CP042425">
    <property type="protein sequence ID" value="QEL17420.1"/>
    <property type="molecule type" value="Genomic_DNA"/>
</dbReference>
<reference evidence="2" key="1">
    <citation type="submission" date="2019-08" db="EMBL/GenBank/DDBJ databases">
        <title>Limnoglobus roseus gen. nov., sp. nov., a novel freshwater planctomycete with a giant genome from the family Gemmataceae.</title>
        <authorList>
            <person name="Kulichevskaya I.S."/>
            <person name="Naumoff D.G."/>
            <person name="Miroshnikov K."/>
            <person name="Ivanova A."/>
            <person name="Philippov D.A."/>
            <person name="Hakobyan A."/>
            <person name="Rijpstra I.C."/>
            <person name="Sinninghe Damste J.S."/>
            <person name="Liesack W."/>
            <person name="Dedysh S.N."/>
        </authorList>
    </citation>
    <scope>NUCLEOTIDE SEQUENCE [LARGE SCALE GENOMIC DNA]</scope>
    <source>
        <strain evidence="2">PX52</strain>
    </source>
</reference>
<evidence type="ECO:0000313" key="2">
    <source>
        <dbReference type="Proteomes" id="UP000324974"/>
    </source>
</evidence>
<dbReference type="KEGG" id="lrs:PX52LOC_04409"/>
<protein>
    <submittedName>
        <fullName evidence="1">Uncharacterized protein</fullName>
    </submittedName>
</protein>
<organism evidence="1 2">
    <name type="scientific">Limnoglobus roseus</name>
    <dbReference type="NCBI Taxonomy" id="2598579"/>
    <lineage>
        <taxon>Bacteria</taxon>
        <taxon>Pseudomonadati</taxon>
        <taxon>Planctomycetota</taxon>
        <taxon>Planctomycetia</taxon>
        <taxon>Gemmatales</taxon>
        <taxon>Gemmataceae</taxon>
        <taxon>Limnoglobus</taxon>
    </lineage>
</organism>